<accession>A0A5E4WHS0</accession>
<keyword evidence="2" id="KW-1185">Reference proteome</keyword>
<dbReference type="AlphaFoldDB" id="A0A5E4WHS0"/>
<proteinExistence type="predicted"/>
<reference evidence="1 2" key="1">
    <citation type="submission" date="2019-08" db="EMBL/GenBank/DDBJ databases">
        <authorList>
            <person name="Peeters C."/>
        </authorList>
    </citation>
    <scope>NUCLEOTIDE SEQUENCE [LARGE SCALE GENOMIC DNA]</scope>
    <source>
        <strain evidence="1 2">LMG 31108</strain>
    </source>
</reference>
<gene>
    <name evidence="1" type="ORF">PAN31108_03267</name>
</gene>
<name>A0A5E4WHS0_9BURK</name>
<dbReference type="Proteomes" id="UP000406256">
    <property type="component" value="Unassembled WGS sequence"/>
</dbReference>
<sequence>MTPGEALTNAISPALSLLPTKMDTPQARVMLARSPDRFEHQR</sequence>
<evidence type="ECO:0000313" key="1">
    <source>
        <dbReference type="EMBL" id="VVE23733.1"/>
    </source>
</evidence>
<evidence type="ECO:0000313" key="2">
    <source>
        <dbReference type="Proteomes" id="UP000406256"/>
    </source>
</evidence>
<organism evidence="1 2">
    <name type="scientific">Pandoraea anhela</name>
    <dbReference type="NCBI Taxonomy" id="2508295"/>
    <lineage>
        <taxon>Bacteria</taxon>
        <taxon>Pseudomonadati</taxon>
        <taxon>Pseudomonadota</taxon>
        <taxon>Betaproteobacteria</taxon>
        <taxon>Burkholderiales</taxon>
        <taxon>Burkholderiaceae</taxon>
        <taxon>Pandoraea</taxon>
    </lineage>
</organism>
<protein>
    <submittedName>
        <fullName evidence="1">Uncharacterized protein</fullName>
    </submittedName>
</protein>
<dbReference type="EMBL" id="CABPSB010000011">
    <property type="protein sequence ID" value="VVE23733.1"/>
    <property type="molecule type" value="Genomic_DNA"/>
</dbReference>